<dbReference type="EMBL" id="CP034464">
    <property type="protein sequence ID" value="AZP13900.1"/>
    <property type="molecule type" value="Genomic_DNA"/>
</dbReference>
<evidence type="ECO:0000313" key="3">
    <source>
        <dbReference type="Proteomes" id="UP000275663"/>
    </source>
</evidence>
<accession>A0A3S9HP64</accession>
<keyword evidence="2" id="KW-0282">Flagellum</keyword>
<name>A0A3S9HP64_9BURK</name>
<evidence type="ECO:0000313" key="2">
    <source>
        <dbReference type="EMBL" id="AZP13900.1"/>
    </source>
</evidence>
<protein>
    <submittedName>
        <fullName evidence="2">Flagellar hook-length control protein FliK</fullName>
    </submittedName>
</protein>
<dbReference type="InterPro" id="IPR021136">
    <property type="entry name" value="Flagellar_hook_control-like_C"/>
</dbReference>
<dbReference type="Pfam" id="PF02120">
    <property type="entry name" value="Flg_hook"/>
    <property type="match status" value="1"/>
</dbReference>
<dbReference type="InterPro" id="IPR038610">
    <property type="entry name" value="FliK-like_C_sf"/>
</dbReference>
<dbReference type="Gene3D" id="3.30.750.140">
    <property type="match status" value="1"/>
</dbReference>
<keyword evidence="2" id="KW-0966">Cell projection</keyword>
<keyword evidence="2" id="KW-0969">Cilium</keyword>
<dbReference type="RefSeq" id="WP_126129269.1">
    <property type="nucleotide sequence ID" value="NZ_CP034464.1"/>
</dbReference>
<dbReference type="KEGG" id="upv:EJN92_19010"/>
<gene>
    <name evidence="2" type="ORF">EJN92_19010</name>
</gene>
<dbReference type="OrthoDB" id="5296742at2"/>
<keyword evidence="3" id="KW-1185">Reference proteome</keyword>
<sequence length="397" mass="42765">MLPRVDINSRPGVTIEAPSASAVITATKQEVASKLSQLVIGKQIQGEILSRRNDGTFFVKIAGATARMALPQESKVGDAIPLTLLAVSPRPTFLLGGHGDRTSVATFAQQDLIKNFLPDSKANKAATLLSKTNTDNSGSYILDIATDTTSTIANSKTLVQLDQQASASATTSLSNAAKLINSILKEAELQGPNATLVSKTMILQNSEELTNPEKLASRLQQFVSGSGLFYESHVASWAEGKFIKSNLMQEPQAQMNNAASVNFANATHSDDTQAQLSQLIHLQLDSLEEQRLSMQGRLIPNLPFEWKITRDQNHAGTSQNEADADGQWQSVVRFELPLLGVVAATINMHAGQLQLSLRSDTVNTVHTLQEHAPELIEALNNAGSTLQAISVKHDEQV</sequence>
<feature type="domain" description="Flagellar hook-length control protein-like C-terminal" evidence="1">
    <location>
        <begin position="319"/>
        <end position="396"/>
    </location>
</feature>
<organism evidence="2 3">
    <name type="scientific">Undibacterium parvum</name>
    <dbReference type="NCBI Taxonomy" id="401471"/>
    <lineage>
        <taxon>Bacteria</taxon>
        <taxon>Pseudomonadati</taxon>
        <taxon>Pseudomonadota</taxon>
        <taxon>Betaproteobacteria</taxon>
        <taxon>Burkholderiales</taxon>
        <taxon>Oxalobacteraceae</taxon>
        <taxon>Undibacterium</taxon>
    </lineage>
</organism>
<evidence type="ECO:0000259" key="1">
    <source>
        <dbReference type="Pfam" id="PF02120"/>
    </source>
</evidence>
<proteinExistence type="predicted"/>
<reference evidence="2 3" key="1">
    <citation type="journal article" date="2011" name="Int. J. Syst. Evol. Microbiol.">
        <title>Description of Undibacterium oligocarboniphilum sp. nov., isolated from purified water, and Undibacterium pigrum strain CCUG 49012 as the type strain of Undibacterium parvum sp. nov., and emended descriptions of the genus Undibacterium and the species Undibacterium pigrum.</title>
        <authorList>
            <person name="Eder W."/>
            <person name="Wanner G."/>
            <person name="Ludwig W."/>
            <person name="Busse H.J."/>
            <person name="Ziemke-Kageler F."/>
            <person name="Lang E."/>
        </authorList>
    </citation>
    <scope>NUCLEOTIDE SEQUENCE [LARGE SCALE GENOMIC DNA]</scope>
    <source>
        <strain evidence="2 3">DSM 23061</strain>
    </source>
</reference>
<dbReference type="AlphaFoldDB" id="A0A3S9HP64"/>
<dbReference type="Proteomes" id="UP000275663">
    <property type="component" value="Chromosome"/>
</dbReference>